<evidence type="ECO:0000256" key="4">
    <source>
        <dbReference type="ARBA" id="ARBA00019465"/>
    </source>
</evidence>
<keyword evidence="13" id="KW-1185">Reference proteome</keyword>
<evidence type="ECO:0000256" key="7">
    <source>
        <dbReference type="ARBA" id="ARBA00032024"/>
    </source>
</evidence>
<dbReference type="SUPFAM" id="SSF51735">
    <property type="entry name" value="NAD(P)-binding Rossmann-fold domains"/>
    <property type="match status" value="1"/>
</dbReference>
<keyword evidence="5 9" id="KW-0521">NADP</keyword>
<protein>
    <recommendedName>
        <fullName evidence="4 9">2-dehydropantoate 2-reductase</fullName>
        <ecNumber evidence="3 9">1.1.1.169</ecNumber>
    </recommendedName>
    <alternativeName>
        <fullName evidence="7 9">Ketopantoate reductase</fullName>
    </alternativeName>
</protein>
<evidence type="ECO:0000256" key="6">
    <source>
        <dbReference type="ARBA" id="ARBA00023002"/>
    </source>
</evidence>
<comment type="catalytic activity">
    <reaction evidence="8 9">
        <text>(R)-pantoate + NADP(+) = 2-dehydropantoate + NADPH + H(+)</text>
        <dbReference type="Rhea" id="RHEA:16233"/>
        <dbReference type="ChEBI" id="CHEBI:11561"/>
        <dbReference type="ChEBI" id="CHEBI:15378"/>
        <dbReference type="ChEBI" id="CHEBI:15980"/>
        <dbReference type="ChEBI" id="CHEBI:57783"/>
        <dbReference type="ChEBI" id="CHEBI:58349"/>
        <dbReference type="EC" id="1.1.1.169"/>
    </reaction>
</comment>
<dbReference type="GO" id="GO:0005737">
    <property type="term" value="C:cytoplasm"/>
    <property type="evidence" value="ECO:0007669"/>
    <property type="project" value="TreeGrafter"/>
</dbReference>
<evidence type="ECO:0000259" key="10">
    <source>
        <dbReference type="Pfam" id="PF02558"/>
    </source>
</evidence>
<evidence type="ECO:0000256" key="3">
    <source>
        <dbReference type="ARBA" id="ARBA00013014"/>
    </source>
</evidence>
<accession>F2NLZ3</accession>
<evidence type="ECO:0000313" key="12">
    <source>
        <dbReference type="EMBL" id="AEB11250.1"/>
    </source>
</evidence>
<dbReference type="PANTHER" id="PTHR43765:SF2">
    <property type="entry name" value="2-DEHYDROPANTOATE 2-REDUCTASE"/>
    <property type="match status" value="1"/>
</dbReference>
<dbReference type="InterPro" id="IPR013752">
    <property type="entry name" value="KPA_reductase"/>
</dbReference>
<dbReference type="InterPro" id="IPR013332">
    <property type="entry name" value="KPR_N"/>
</dbReference>
<keyword evidence="6 9" id="KW-0560">Oxidoreductase</keyword>
<dbReference type="Gene3D" id="3.40.50.720">
    <property type="entry name" value="NAD(P)-binding Rossmann-like Domain"/>
    <property type="match status" value="1"/>
</dbReference>
<dbReference type="GO" id="GO:0015940">
    <property type="term" value="P:pantothenate biosynthetic process"/>
    <property type="evidence" value="ECO:0007669"/>
    <property type="project" value="UniProtKB-UniPathway"/>
</dbReference>
<dbReference type="InterPro" id="IPR008927">
    <property type="entry name" value="6-PGluconate_DH-like_C_sf"/>
</dbReference>
<dbReference type="UniPathway" id="UPA00028">
    <property type="reaction ID" value="UER00004"/>
</dbReference>
<evidence type="ECO:0000256" key="5">
    <source>
        <dbReference type="ARBA" id="ARBA00022857"/>
    </source>
</evidence>
<dbReference type="STRING" id="869210.Marky_0498"/>
<dbReference type="EMBL" id="CP002630">
    <property type="protein sequence ID" value="AEB11250.1"/>
    <property type="molecule type" value="Genomic_DNA"/>
</dbReference>
<feature type="domain" description="Ketopantoate reductase C-terminal" evidence="11">
    <location>
        <begin position="171"/>
        <end position="291"/>
    </location>
</feature>
<evidence type="ECO:0000313" key="13">
    <source>
        <dbReference type="Proteomes" id="UP000007030"/>
    </source>
</evidence>
<evidence type="ECO:0000259" key="11">
    <source>
        <dbReference type="Pfam" id="PF08546"/>
    </source>
</evidence>
<dbReference type="PANTHER" id="PTHR43765">
    <property type="entry name" value="2-DEHYDROPANTOATE 2-REDUCTASE-RELATED"/>
    <property type="match status" value="1"/>
</dbReference>
<dbReference type="Pfam" id="PF08546">
    <property type="entry name" value="ApbA_C"/>
    <property type="match status" value="1"/>
</dbReference>
<comment type="similarity">
    <text evidence="2 9">Belongs to the ketopantoate reductase family.</text>
</comment>
<dbReference type="Gene3D" id="1.10.1040.10">
    <property type="entry name" value="N-(1-d-carboxylethyl)-l-norvaline Dehydrogenase, domain 2"/>
    <property type="match status" value="1"/>
</dbReference>
<dbReference type="Pfam" id="PF02558">
    <property type="entry name" value="ApbA"/>
    <property type="match status" value="1"/>
</dbReference>
<sequence length="302" mass="32122">MATRRVRYPIAVVGAGALGRLFAAGLARVGPVVLVARDAQRAAALAQGYTWVTLEGARRVRPPVAHPGALPEADWVVLVVKGPDTAAAARLAGRMRPKGVLSLQNGLVEATLRRALPGLHAAQGVTTEGAYREGERVVWAGRGETLVPPGFEPIAQALAQAGFRARVEPSIHEARLKKLLVNLVINPLTALARVENGRVAEPPLDALARRLIAEALPVLRGEGLELTPREAEALVFGVARDTARNRSSMLQDVLAGRPTELETLTGAFVALAERRGLEVPTHRAVYALLQAWEQARGLGDDA</sequence>
<dbReference type="NCBIfam" id="TIGR00745">
    <property type="entry name" value="apbA_panE"/>
    <property type="match status" value="1"/>
</dbReference>
<keyword evidence="9" id="KW-0566">Pantothenate biosynthesis</keyword>
<dbReference type="InterPro" id="IPR036291">
    <property type="entry name" value="NAD(P)-bd_dom_sf"/>
</dbReference>
<dbReference type="eggNOG" id="COG1893">
    <property type="taxonomic scope" value="Bacteria"/>
</dbReference>
<evidence type="ECO:0000256" key="8">
    <source>
        <dbReference type="ARBA" id="ARBA00048793"/>
    </source>
</evidence>
<comment type="pathway">
    <text evidence="1 9">Cofactor biosynthesis; (R)-pantothenate biosynthesis; (R)-pantoate from 3-methyl-2-oxobutanoate: step 2/2.</text>
</comment>
<dbReference type="Proteomes" id="UP000007030">
    <property type="component" value="Chromosome"/>
</dbReference>
<dbReference type="KEGG" id="mhd:Marky_0498"/>
<dbReference type="HOGENOM" id="CLU_031468_0_1_0"/>
<organism evidence="12 13">
    <name type="scientific">Marinithermus hydrothermalis (strain DSM 14884 / JCM 11576 / T1)</name>
    <dbReference type="NCBI Taxonomy" id="869210"/>
    <lineage>
        <taxon>Bacteria</taxon>
        <taxon>Thermotogati</taxon>
        <taxon>Deinococcota</taxon>
        <taxon>Deinococci</taxon>
        <taxon>Thermales</taxon>
        <taxon>Thermaceae</taxon>
        <taxon>Marinithermus</taxon>
    </lineage>
</organism>
<dbReference type="OrthoDB" id="9793586at2"/>
<name>F2NLZ3_MARHT</name>
<evidence type="ECO:0000256" key="2">
    <source>
        <dbReference type="ARBA" id="ARBA00007870"/>
    </source>
</evidence>
<dbReference type="InterPro" id="IPR050838">
    <property type="entry name" value="Ketopantoate_reductase"/>
</dbReference>
<gene>
    <name evidence="12" type="ordered locus">Marky_0498</name>
</gene>
<dbReference type="SUPFAM" id="SSF48179">
    <property type="entry name" value="6-phosphogluconate dehydrogenase C-terminal domain-like"/>
    <property type="match status" value="1"/>
</dbReference>
<evidence type="ECO:0000256" key="1">
    <source>
        <dbReference type="ARBA" id="ARBA00004994"/>
    </source>
</evidence>
<dbReference type="GO" id="GO:0008677">
    <property type="term" value="F:2-dehydropantoate 2-reductase activity"/>
    <property type="evidence" value="ECO:0007669"/>
    <property type="project" value="UniProtKB-EC"/>
</dbReference>
<dbReference type="InterPro" id="IPR013328">
    <property type="entry name" value="6PGD_dom2"/>
</dbReference>
<dbReference type="GO" id="GO:0050661">
    <property type="term" value="F:NADP binding"/>
    <property type="evidence" value="ECO:0007669"/>
    <property type="project" value="TreeGrafter"/>
</dbReference>
<dbReference type="InterPro" id="IPR003710">
    <property type="entry name" value="ApbA"/>
</dbReference>
<evidence type="ECO:0000256" key="9">
    <source>
        <dbReference type="RuleBase" id="RU362068"/>
    </source>
</evidence>
<dbReference type="EC" id="1.1.1.169" evidence="3 9"/>
<dbReference type="AlphaFoldDB" id="F2NLZ3"/>
<comment type="function">
    <text evidence="9">Catalyzes the NADPH-dependent reduction of ketopantoate into pantoic acid.</text>
</comment>
<proteinExistence type="inferred from homology"/>
<dbReference type="FunFam" id="1.10.1040.10:FF:000017">
    <property type="entry name" value="2-dehydropantoate 2-reductase"/>
    <property type="match status" value="1"/>
</dbReference>
<feature type="domain" description="Ketopantoate reductase N-terminal" evidence="10">
    <location>
        <begin position="10"/>
        <end position="148"/>
    </location>
</feature>
<reference evidence="12 13" key="1">
    <citation type="journal article" date="2012" name="Stand. Genomic Sci.">
        <title>Complete genome sequence of the aerobic, heterotroph Marinithermus hydrothermalis type strain (T1(T)) from a deep-sea hydrothermal vent chimney.</title>
        <authorList>
            <person name="Copeland A."/>
            <person name="Gu W."/>
            <person name="Yasawong M."/>
            <person name="Lapidus A."/>
            <person name="Lucas S."/>
            <person name="Deshpande S."/>
            <person name="Pagani I."/>
            <person name="Tapia R."/>
            <person name="Cheng J.F."/>
            <person name="Goodwin L.A."/>
            <person name="Pitluck S."/>
            <person name="Liolios K."/>
            <person name="Ivanova N."/>
            <person name="Mavromatis K."/>
            <person name="Mikhailova N."/>
            <person name="Pati A."/>
            <person name="Chen A."/>
            <person name="Palaniappan K."/>
            <person name="Land M."/>
            <person name="Pan C."/>
            <person name="Brambilla E.M."/>
            <person name="Rohde M."/>
            <person name="Tindall B.J."/>
            <person name="Sikorski J."/>
            <person name="Goker M."/>
            <person name="Detter J.C."/>
            <person name="Bristow J."/>
            <person name="Eisen J.A."/>
            <person name="Markowitz V."/>
            <person name="Hugenholtz P."/>
            <person name="Kyrpides N.C."/>
            <person name="Klenk H.P."/>
            <person name="Woyke T."/>
        </authorList>
    </citation>
    <scope>NUCLEOTIDE SEQUENCE [LARGE SCALE GENOMIC DNA]</scope>
    <source>
        <strain evidence="13">DSM 14884 / JCM 11576 / T1</strain>
    </source>
</reference>
<dbReference type="RefSeq" id="WP_013703303.1">
    <property type="nucleotide sequence ID" value="NC_015387.1"/>
</dbReference>